<evidence type="ECO:0000256" key="6">
    <source>
        <dbReference type="ARBA" id="ARBA00022847"/>
    </source>
</evidence>
<keyword evidence="6 9" id="KW-0769">Symport</keyword>
<evidence type="ECO:0000313" key="11">
    <source>
        <dbReference type="Proteomes" id="UP000235122"/>
    </source>
</evidence>
<evidence type="ECO:0000256" key="7">
    <source>
        <dbReference type="ARBA" id="ARBA00022989"/>
    </source>
</evidence>
<proteinExistence type="inferred from homology"/>
<feature type="transmembrane region" description="Helical" evidence="9">
    <location>
        <begin position="377"/>
        <end position="400"/>
    </location>
</feature>
<dbReference type="PRINTS" id="PR00175">
    <property type="entry name" value="NAALASMPORT"/>
</dbReference>
<feature type="transmembrane region" description="Helical" evidence="9">
    <location>
        <begin position="420"/>
        <end position="440"/>
    </location>
</feature>
<keyword evidence="7 9" id="KW-1133">Transmembrane helix</keyword>
<feature type="transmembrane region" description="Helical" evidence="9">
    <location>
        <begin position="446"/>
        <end position="464"/>
    </location>
</feature>
<sequence>MDNSAKPGSFYDSFIKINESIAGFLDNVYGHSIVWVLIVLLLGTGIVFTIRSRFMQIRLFPHMVKVILGSRGGAKGGISSFQAFAIGLADRVGTGSIAGVALAVVAGGPGAVFWMWIVAAVGMVTAFIEATLAQLFKVRNGDGTFRGGPAYYIQRGLGTRGWGIIFSILLIFAYGFSFEMIQSNSISQLAHVSFGVPPWVSALVLILMTMPLVLGGVKPIARFSEVLAPAMALLYVFMGLLVMALNWQRIPSVFSEIFSGAFGQGSYVPPAVAGATGAFIAAITTGIKRGLFTNEAGMGSAPNAAATATVSHPVTQGMVQALGVFVDTMLVCTSTGFIILMSEPFWDPNRSENLDGTALTSSSLVTTLGGAGHVESVVAILVMAMMICFGYSTILGNYTYAETNYRFIAGLGRGTLPLKLLVIFATALGAVLPLAAVWSIADWATALMTIVNLVAILLLGKWSLGALKDYQAQLKAGKIPEFQSLDNPYMPGELPTSVWHVKGGHAESWAQMEAESHELKETK</sequence>
<dbReference type="PANTHER" id="PTHR30330">
    <property type="entry name" value="AGSS FAMILY TRANSPORTER, SODIUM-ALANINE"/>
    <property type="match status" value="1"/>
</dbReference>
<comment type="caution">
    <text evidence="10">The sequence shown here is derived from an EMBL/GenBank/DDBJ whole genome shotgun (WGS) entry which is preliminary data.</text>
</comment>
<dbReference type="PROSITE" id="PS00873">
    <property type="entry name" value="NA_ALANINE_SYMP"/>
    <property type="match status" value="1"/>
</dbReference>
<evidence type="ECO:0000256" key="5">
    <source>
        <dbReference type="ARBA" id="ARBA00022692"/>
    </source>
</evidence>
<dbReference type="Proteomes" id="UP000235122">
    <property type="component" value="Unassembled WGS sequence"/>
</dbReference>
<feature type="transmembrane region" description="Helical" evidence="9">
    <location>
        <begin position="157"/>
        <end position="176"/>
    </location>
</feature>
<evidence type="ECO:0000256" key="3">
    <source>
        <dbReference type="ARBA" id="ARBA00022448"/>
    </source>
</evidence>
<feature type="transmembrane region" description="Helical" evidence="9">
    <location>
        <begin position="113"/>
        <end position="136"/>
    </location>
</feature>
<feature type="transmembrane region" description="Helical" evidence="9">
    <location>
        <begin position="321"/>
        <end position="341"/>
    </location>
</feature>
<dbReference type="GO" id="GO:0005283">
    <property type="term" value="F:amino acid:sodium symporter activity"/>
    <property type="evidence" value="ECO:0007669"/>
    <property type="project" value="InterPro"/>
</dbReference>
<comment type="similarity">
    <text evidence="2 9">Belongs to the alanine or glycine:cation symporter (AGCS) (TC 2.A.25) family.</text>
</comment>
<dbReference type="GO" id="GO:0005886">
    <property type="term" value="C:plasma membrane"/>
    <property type="evidence" value="ECO:0007669"/>
    <property type="project" value="UniProtKB-SubCell"/>
</dbReference>
<dbReference type="NCBIfam" id="TIGR00835">
    <property type="entry name" value="agcS"/>
    <property type="match status" value="1"/>
</dbReference>
<organism evidence="10 11">
    <name type="scientific">Winkia neuii</name>
    <dbReference type="NCBI Taxonomy" id="33007"/>
    <lineage>
        <taxon>Bacteria</taxon>
        <taxon>Bacillati</taxon>
        <taxon>Actinomycetota</taxon>
        <taxon>Actinomycetes</taxon>
        <taxon>Actinomycetales</taxon>
        <taxon>Actinomycetaceae</taxon>
        <taxon>Winkia</taxon>
    </lineage>
</organism>
<comment type="subcellular location">
    <subcellularLocation>
        <location evidence="1 9">Cell membrane</location>
        <topology evidence="1 9">Multi-pass membrane protein</topology>
    </subcellularLocation>
</comment>
<dbReference type="EMBL" id="PKKO01000006">
    <property type="protein sequence ID" value="PKY71473.1"/>
    <property type="molecule type" value="Genomic_DNA"/>
</dbReference>
<feature type="transmembrane region" description="Helical" evidence="9">
    <location>
        <begin position="196"/>
        <end position="214"/>
    </location>
</feature>
<keyword evidence="4 9" id="KW-1003">Cell membrane</keyword>
<dbReference type="AlphaFoldDB" id="A0A2I1IK23"/>
<evidence type="ECO:0000256" key="1">
    <source>
        <dbReference type="ARBA" id="ARBA00004651"/>
    </source>
</evidence>
<dbReference type="InterPro" id="IPR001463">
    <property type="entry name" value="Na/Ala_symport"/>
</dbReference>
<keyword evidence="3 9" id="KW-0813">Transport</keyword>
<name>A0A2I1IK23_9ACTO</name>
<dbReference type="Pfam" id="PF01235">
    <property type="entry name" value="Na_Ala_symp"/>
    <property type="match status" value="1"/>
</dbReference>
<protein>
    <submittedName>
        <fullName evidence="10">Alanine:cation symporter family protein</fullName>
    </submittedName>
</protein>
<evidence type="ECO:0000313" key="10">
    <source>
        <dbReference type="EMBL" id="PKY71473.1"/>
    </source>
</evidence>
<keyword evidence="11" id="KW-1185">Reference proteome</keyword>
<dbReference type="GeneID" id="35866394"/>
<dbReference type="FunFam" id="1.20.1740.10:FF:000004">
    <property type="entry name" value="Sodium:alanine symporter family protein"/>
    <property type="match status" value="1"/>
</dbReference>
<dbReference type="Gene3D" id="1.20.1740.10">
    <property type="entry name" value="Amino acid/polyamine transporter I"/>
    <property type="match status" value="1"/>
</dbReference>
<evidence type="ECO:0000256" key="2">
    <source>
        <dbReference type="ARBA" id="ARBA00009261"/>
    </source>
</evidence>
<keyword evidence="8 9" id="KW-0472">Membrane</keyword>
<evidence type="ECO:0000256" key="4">
    <source>
        <dbReference type="ARBA" id="ARBA00022475"/>
    </source>
</evidence>
<evidence type="ECO:0000256" key="8">
    <source>
        <dbReference type="ARBA" id="ARBA00023136"/>
    </source>
</evidence>
<feature type="transmembrane region" description="Helical" evidence="9">
    <location>
        <begin position="28"/>
        <end position="50"/>
    </location>
</feature>
<feature type="transmembrane region" description="Helical" evidence="9">
    <location>
        <begin position="267"/>
        <end position="287"/>
    </location>
</feature>
<reference evidence="10 11" key="1">
    <citation type="submission" date="2017-12" db="EMBL/GenBank/DDBJ databases">
        <title>Phylogenetic diversity of female urinary microbiome.</title>
        <authorList>
            <person name="Thomas-White K."/>
            <person name="Wolfe A.J."/>
        </authorList>
    </citation>
    <scope>NUCLEOTIDE SEQUENCE [LARGE SCALE GENOMIC DNA]</scope>
    <source>
        <strain evidence="10 11">UMB0402</strain>
    </source>
</reference>
<feature type="transmembrane region" description="Helical" evidence="9">
    <location>
        <begin position="88"/>
        <end position="107"/>
    </location>
</feature>
<gene>
    <name evidence="10" type="ORF">CYJ19_09600</name>
</gene>
<dbReference type="PANTHER" id="PTHR30330:SF1">
    <property type="entry name" value="AMINO-ACID CARRIER PROTEIN ALST"/>
    <property type="match status" value="1"/>
</dbReference>
<dbReference type="RefSeq" id="WP_024332236.1">
    <property type="nucleotide sequence ID" value="NZ_JASOXK010000004.1"/>
</dbReference>
<feature type="transmembrane region" description="Helical" evidence="9">
    <location>
        <begin position="226"/>
        <end position="247"/>
    </location>
</feature>
<accession>A0A2I1IK23</accession>
<evidence type="ECO:0000256" key="9">
    <source>
        <dbReference type="RuleBase" id="RU363064"/>
    </source>
</evidence>
<keyword evidence="5 9" id="KW-0812">Transmembrane</keyword>